<dbReference type="OrthoDB" id="3469466at2759"/>
<evidence type="ECO:0000313" key="1">
    <source>
        <dbReference type="EMBL" id="KPI45486.1"/>
    </source>
</evidence>
<dbReference type="RefSeq" id="XP_018005449.1">
    <property type="nucleotide sequence ID" value="XM_018146765.1"/>
</dbReference>
<gene>
    <name evidence="1" type="ORF">AB675_646</name>
</gene>
<proteinExistence type="predicted"/>
<protein>
    <submittedName>
        <fullName evidence="1">Uncharacterized protein</fullName>
    </submittedName>
</protein>
<dbReference type="PANTHER" id="PTHR37540">
    <property type="entry name" value="TRANSCRIPTION FACTOR (ACR-2), PUTATIVE-RELATED-RELATED"/>
    <property type="match status" value="1"/>
</dbReference>
<dbReference type="PANTHER" id="PTHR37540:SF5">
    <property type="entry name" value="TRANSCRIPTION FACTOR DOMAIN-CONTAINING PROTEIN"/>
    <property type="match status" value="1"/>
</dbReference>
<name>A0A0N1P2L2_9EURO</name>
<comment type="caution">
    <text evidence="1">The sequence shown here is derived from an EMBL/GenBank/DDBJ whole genome shotgun (WGS) entry which is preliminary data.</text>
</comment>
<accession>A0A0N1P2L2</accession>
<reference evidence="1 2" key="1">
    <citation type="submission" date="2015-06" db="EMBL/GenBank/DDBJ databases">
        <title>Draft genome of the ant-associated black yeast Phialophora attae CBS 131958.</title>
        <authorList>
            <person name="Moreno L.F."/>
            <person name="Stielow B.J."/>
            <person name="de Hoog S."/>
            <person name="Vicente V.A."/>
            <person name="Weiss V.A."/>
            <person name="de Vries M."/>
            <person name="Cruz L.M."/>
            <person name="Souza E.M."/>
        </authorList>
    </citation>
    <scope>NUCLEOTIDE SEQUENCE [LARGE SCALE GENOMIC DNA]</scope>
    <source>
        <strain evidence="1 2">CBS 131958</strain>
    </source>
</reference>
<evidence type="ECO:0000313" key="2">
    <source>
        <dbReference type="Proteomes" id="UP000038010"/>
    </source>
</evidence>
<keyword evidence="2" id="KW-1185">Reference proteome</keyword>
<dbReference type="EMBL" id="LFJN01000001">
    <property type="protein sequence ID" value="KPI45486.1"/>
    <property type="molecule type" value="Genomic_DNA"/>
</dbReference>
<dbReference type="AlphaFoldDB" id="A0A0N1P2L2"/>
<organism evidence="1 2">
    <name type="scientific">Cyphellophora attinorum</name>
    <dbReference type="NCBI Taxonomy" id="1664694"/>
    <lineage>
        <taxon>Eukaryota</taxon>
        <taxon>Fungi</taxon>
        <taxon>Dikarya</taxon>
        <taxon>Ascomycota</taxon>
        <taxon>Pezizomycotina</taxon>
        <taxon>Eurotiomycetes</taxon>
        <taxon>Chaetothyriomycetidae</taxon>
        <taxon>Chaetothyriales</taxon>
        <taxon>Cyphellophoraceae</taxon>
        <taxon>Cyphellophora</taxon>
    </lineage>
</organism>
<sequence length="525" mass="57580">MAEALVDTPGFFETASIRSEQTEFSCLRLTARTKYAEKASKTSSTEYTKPSRQAGKPTAAQAFIWRLHSHRASSLPKFDASTSSDDALALPNSTMPPSLPVHDSTDLPGINALDAHDHRFATAFVSRIFIQNVRDAELGGVEGARARRIAAVYYSKALVAINEDLRDADTVSADSTLLSVLALAYHQPRSQLDSPISHLAHPKQGPLDSLRLLNILRGPIGKVSVHVEALSRLVATRGGLHDLTLPGLASIMSYGSLIHACRTLESPALEYIPYLGIKIDSVLMKARRSNHPLRKLTRGFDIFPRLATPARSTESSAVWLALEHLALYTLHVDDYVERRKVSENLAVIGELRGYVQHRLMGLLGSVCGCPIESGNNDLISLALLAAAIYSFTCVFPLVEAPFARLSKRIREAYEALEQGAMHDGEVISAQPQPITAWILCMGAIAASEMPDSIWYAAALARCLRKLGIESWLKLRALLLDFLWLPMTNDGDGMRVWAEVETLLVRVRETGESRQQGWRAEGGVIV</sequence>
<dbReference type="VEuPathDB" id="FungiDB:AB675_646"/>
<dbReference type="Proteomes" id="UP000038010">
    <property type="component" value="Unassembled WGS sequence"/>
</dbReference>
<dbReference type="GeneID" id="28738634"/>